<comment type="similarity">
    <text evidence="4">Belongs to the glycosyltransferase 4 family.</text>
</comment>
<feature type="transmembrane region" description="Helical" evidence="20">
    <location>
        <begin position="93"/>
        <end position="112"/>
    </location>
</feature>
<dbReference type="GO" id="GO:0003975">
    <property type="term" value="F:UDP-N-acetylglucosamine-dolichyl-phosphate N-acetylglucosaminephosphotransferase activity"/>
    <property type="evidence" value="ECO:0007669"/>
    <property type="project" value="UniProtKB-EC"/>
</dbReference>
<feature type="transmembrane region" description="Helical" evidence="20">
    <location>
        <begin position="353"/>
        <end position="375"/>
    </location>
</feature>
<sequence length="502" mass="55289">MASSSSSMGSRKGRSRRKSPAPKRRERVATPSPTRTTRKKTTTNETTETVWPEEDKRTCWERTIFVVALVLCSVLPSVLVVLFRMPYSREKDSLLASAFLSAFGFVLCKKLIPVVARANLRKGLFGRDINKKGTKAGQKPVPESLGLATGLVHIVCIVLFQQIHTHFFRPSTLLVDMDDSSSGAGGWGLRSLVARMAISPAPAKQPGMDDWTEKWLIQYNSALASVSLMVFLGFADDVLDIPWRTKLALPTVATLPIIAAYTGRTSVLVPIPLRGYLGCDLVDLGWVYQVFMLLVIVFCTNSINILAGLNGLEAGQTLVIAGAVLLFNCQKLASVADLPVMTPEHVGVRDAHLFSAYVVLPLIAVTAALLLFNYYPSRVFVGDTYTYFAGMALAVSGILGHFSETLLLFFFPQILNFVYSVPQLFKVVPCPRHRLPVHDPKTGLLYPSKRGDGGYNLNLVTLFLRLFGPCTERQLCNRILAFQFACCAGTFALRWALEGIYK</sequence>
<evidence type="ECO:0000256" key="3">
    <source>
        <dbReference type="ARBA" id="ARBA00004922"/>
    </source>
</evidence>
<evidence type="ECO:0000256" key="16">
    <source>
        <dbReference type="ARBA" id="ARBA00033238"/>
    </source>
</evidence>
<evidence type="ECO:0000256" key="18">
    <source>
        <dbReference type="ARBA" id="ARBA00045078"/>
    </source>
</evidence>
<evidence type="ECO:0000256" key="17">
    <source>
        <dbReference type="ARBA" id="ARBA00044717"/>
    </source>
</evidence>
<dbReference type="GO" id="GO:0006488">
    <property type="term" value="P:dolichol-linked oligosaccharide biosynthetic process"/>
    <property type="evidence" value="ECO:0007669"/>
    <property type="project" value="InterPro"/>
</dbReference>
<keyword evidence="7" id="KW-0328">Glycosyltransferase</keyword>
<evidence type="ECO:0000256" key="13">
    <source>
        <dbReference type="ARBA" id="ARBA00022989"/>
    </source>
</evidence>
<evidence type="ECO:0000256" key="7">
    <source>
        <dbReference type="ARBA" id="ARBA00022676"/>
    </source>
</evidence>
<protein>
    <recommendedName>
        <fullName evidence="6">UDP-N-acetylglucosamine--dolichyl-phosphate N-acetylglucosaminephosphotransferase</fullName>
        <ecNumber evidence="5">2.7.8.15</ecNumber>
    </recommendedName>
    <alternativeName>
        <fullName evidence="15">GlcNAc-1-P transferase</fullName>
    </alternativeName>
    <alternativeName>
        <fullName evidence="16">N-acetylglucosamine-1-phosphate transferase</fullName>
    </alternativeName>
</protein>
<feature type="transmembrane region" description="Helical" evidence="20">
    <location>
        <begin position="64"/>
        <end position="87"/>
    </location>
</feature>
<evidence type="ECO:0000256" key="5">
    <source>
        <dbReference type="ARBA" id="ARBA00013225"/>
    </source>
</evidence>
<feature type="transmembrane region" description="Helical" evidence="20">
    <location>
        <begin position="314"/>
        <end position="333"/>
    </location>
</feature>
<dbReference type="GO" id="GO:0046872">
    <property type="term" value="F:metal ion binding"/>
    <property type="evidence" value="ECO:0007669"/>
    <property type="project" value="UniProtKB-KW"/>
</dbReference>
<keyword evidence="11" id="KW-0256">Endoplasmic reticulum</keyword>
<gene>
    <name evidence="21" type="ORF">CROS1312_LOCUS1220</name>
</gene>
<feature type="transmembrane region" description="Helical" evidence="20">
    <location>
        <begin position="216"/>
        <end position="235"/>
    </location>
</feature>
<dbReference type="CDD" id="cd06855">
    <property type="entry name" value="GT_GPT_euk"/>
    <property type="match status" value="1"/>
</dbReference>
<evidence type="ECO:0000256" key="15">
    <source>
        <dbReference type="ARBA" id="ARBA00029567"/>
    </source>
</evidence>
<evidence type="ECO:0000256" key="4">
    <source>
        <dbReference type="ARBA" id="ARBA00009317"/>
    </source>
</evidence>
<proteinExistence type="inferred from homology"/>
<comment type="function">
    <text evidence="17">UDP-N-acetylglucosamine--dolichyl-phosphate N-acetylglucosaminephosphotransferase that operates in the biosynthetic pathway of dolichol-linked oligosaccharides, the glycan precursors employed in protein asparagine (N)-glycosylation. The assembly of dolichol-linked oligosaccharides begins on the cytosolic side of the endoplasmic reticulum membrane and finishes in its lumen. The sequential addition of sugars to dolichol pyrophosphate produces dolichol-linked oligosaccharides containing fourteen sugars, including two GlcNAcs, nine mannoses and three glucoses. Once assembled, the oligosaccharide is transferred from the lipid to nascent proteins by oligosaccharyltransferases. Catalyzes the initial step of dolichol-linked oligosaccharide biosynthesis, transfering GlcNAc-1-P from cytosolic UDP-GlcNAc onto the carrier lipid dolichyl phosphate (P-dolichol), yielding GlcNAc-P-P-dolichol embedded in the cytoplasmic leaflet of the endoplasmic reticulum membrane.</text>
</comment>
<dbReference type="EMBL" id="HBHM01001563">
    <property type="protein sequence ID" value="CAD9721952.1"/>
    <property type="molecule type" value="Transcribed_RNA"/>
</dbReference>
<feature type="transmembrane region" description="Helical" evidence="20">
    <location>
        <begin position="247"/>
        <end position="266"/>
    </location>
</feature>
<keyword evidence="14 20" id="KW-0472">Membrane</keyword>
<feature type="compositionally biased region" description="Low complexity" evidence="19">
    <location>
        <begin position="1"/>
        <end position="10"/>
    </location>
</feature>
<reference evidence="21" key="1">
    <citation type="submission" date="2021-01" db="EMBL/GenBank/DDBJ databases">
        <authorList>
            <person name="Corre E."/>
            <person name="Pelletier E."/>
            <person name="Niang G."/>
            <person name="Scheremetjew M."/>
            <person name="Finn R."/>
            <person name="Kale V."/>
            <person name="Holt S."/>
            <person name="Cochrane G."/>
            <person name="Meng A."/>
            <person name="Brown T."/>
            <person name="Cohen L."/>
        </authorList>
    </citation>
    <scope>NUCLEOTIDE SEQUENCE</scope>
    <source>
        <strain evidence="21">RCC2335</strain>
    </source>
</reference>
<evidence type="ECO:0000256" key="9">
    <source>
        <dbReference type="ARBA" id="ARBA00022692"/>
    </source>
</evidence>
<evidence type="ECO:0000313" key="21">
    <source>
        <dbReference type="EMBL" id="CAD9721952.1"/>
    </source>
</evidence>
<evidence type="ECO:0000256" key="2">
    <source>
        <dbReference type="ARBA" id="ARBA00004477"/>
    </source>
</evidence>
<feature type="region of interest" description="Disordered" evidence="19">
    <location>
        <begin position="1"/>
        <end position="52"/>
    </location>
</feature>
<dbReference type="GO" id="GO:0005789">
    <property type="term" value="C:endoplasmic reticulum membrane"/>
    <property type="evidence" value="ECO:0007669"/>
    <property type="project" value="UniProtKB-SubCell"/>
</dbReference>
<dbReference type="AlphaFoldDB" id="A0A7S2T9Q2"/>
<keyword evidence="13 20" id="KW-1133">Transmembrane helix</keyword>
<evidence type="ECO:0000256" key="11">
    <source>
        <dbReference type="ARBA" id="ARBA00022824"/>
    </source>
</evidence>
<comment type="cofactor">
    <cofactor evidence="1">
        <name>Mg(2+)</name>
        <dbReference type="ChEBI" id="CHEBI:18420"/>
    </cofactor>
</comment>
<feature type="transmembrane region" description="Helical" evidence="20">
    <location>
        <begin position="387"/>
        <end position="411"/>
    </location>
</feature>
<feature type="compositionally biased region" description="Basic residues" evidence="19">
    <location>
        <begin position="11"/>
        <end position="26"/>
    </location>
</feature>
<feature type="transmembrane region" description="Helical" evidence="20">
    <location>
        <begin position="145"/>
        <end position="163"/>
    </location>
</feature>
<evidence type="ECO:0000256" key="12">
    <source>
        <dbReference type="ARBA" id="ARBA00022842"/>
    </source>
</evidence>
<dbReference type="InterPro" id="IPR033895">
    <property type="entry name" value="GPT"/>
</dbReference>
<dbReference type="GO" id="GO:0016757">
    <property type="term" value="F:glycosyltransferase activity"/>
    <property type="evidence" value="ECO:0007669"/>
    <property type="project" value="UniProtKB-KW"/>
</dbReference>
<keyword evidence="9 20" id="KW-0812">Transmembrane</keyword>
<comment type="catalytic activity">
    <reaction evidence="18">
        <text>a di-trans,poly-cis-dolichyl phosphate + UDP-N-acetyl-alpha-D-glucosamine = an N-acetyl-alpha-D-glucosaminyl-diphospho-di-trans,poly-cis-dolichol + UMP</text>
        <dbReference type="Rhea" id="RHEA:13289"/>
        <dbReference type="Rhea" id="RHEA-COMP:19498"/>
        <dbReference type="Rhea" id="RHEA-COMP:19507"/>
        <dbReference type="ChEBI" id="CHEBI:57683"/>
        <dbReference type="ChEBI" id="CHEBI:57705"/>
        <dbReference type="ChEBI" id="CHEBI:57865"/>
        <dbReference type="ChEBI" id="CHEBI:58427"/>
        <dbReference type="EC" id="2.7.8.15"/>
    </reaction>
    <physiologicalReaction direction="left-to-right" evidence="18">
        <dbReference type="Rhea" id="RHEA:13290"/>
    </physiologicalReaction>
</comment>
<dbReference type="PANTHER" id="PTHR10571:SF0">
    <property type="entry name" value="UDP-N-ACETYLGLUCOSAMINE--DOLICHYL-PHOSPHATE N-ACETYLGLUCOSAMINEPHOSPHOTRANSFERASE"/>
    <property type="match status" value="1"/>
</dbReference>
<evidence type="ECO:0000256" key="20">
    <source>
        <dbReference type="SAM" id="Phobius"/>
    </source>
</evidence>
<evidence type="ECO:0000256" key="6">
    <source>
        <dbReference type="ARBA" id="ARBA00017659"/>
    </source>
</evidence>
<feature type="transmembrane region" description="Helical" evidence="20">
    <location>
        <begin position="286"/>
        <end position="307"/>
    </location>
</feature>
<accession>A0A7S2T9Q2</accession>
<evidence type="ECO:0000256" key="1">
    <source>
        <dbReference type="ARBA" id="ARBA00001946"/>
    </source>
</evidence>
<evidence type="ECO:0000256" key="14">
    <source>
        <dbReference type="ARBA" id="ARBA00023136"/>
    </source>
</evidence>
<name>A0A7S2T9Q2_9CHLO</name>
<dbReference type="InterPro" id="IPR000715">
    <property type="entry name" value="Glycosyl_transferase_4"/>
</dbReference>
<keyword evidence="10" id="KW-0479">Metal-binding</keyword>
<dbReference type="Pfam" id="PF00953">
    <property type="entry name" value="Glycos_transf_4"/>
    <property type="match status" value="1"/>
</dbReference>
<organism evidence="21">
    <name type="scientific">Chloropicon roscoffensis</name>
    <dbReference type="NCBI Taxonomy" id="1461544"/>
    <lineage>
        <taxon>Eukaryota</taxon>
        <taxon>Viridiplantae</taxon>
        <taxon>Chlorophyta</taxon>
        <taxon>Chloropicophyceae</taxon>
        <taxon>Chloropicales</taxon>
        <taxon>Chloropicaceae</taxon>
        <taxon>Chloropicon</taxon>
    </lineage>
</organism>
<keyword evidence="12" id="KW-0460">Magnesium</keyword>
<evidence type="ECO:0000256" key="8">
    <source>
        <dbReference type="ARBA" id="ARBA00022679"/>
    </source>
</evidence>
<dbReference type="UniPathway" id="UPA00378"/>
<comment type="pathway">
    <text evidence="3">Protein modification; protein glycosylation.</text>
</comment>
<comment type="subcellular location">
    <subcellularLocation>
        <location evidence="2">Endoplasmic reticulum membrane</location>
        <topology evidence="2">Multi-pass membrane protein</topology>
    </subcellularLocation>
</comment>
<dbReference type="EC" id="2.7.8.15" evidence="5"/>
<evidence type="ECO:0000256" key="10">
    <source>
        <dbReference type="ARBA" id="ARBA00022723"/>
    </source>
</evidence>
<evidence type="ECO:0000256" key="19">
    <source>
        <dbReference type="SAM" id="MobiDB-lite"/>
    </source>
</evidence>
<dbReference type="PANTHER" id="PTHR10571">
    <property type="entry name" value="UDP-N-ACETYLGLUCOSAMINE--DOLICHYL-PHOSPHATE N-ACETYLGLUCOSAMINEPHOSPHOTRANSFERASE"/>
    <property type="match status" value="1"/>
</dbReference>
<keyword evidence="8" id="KW-0808">Transferase</keyword>